<keyword evidence="2" id="KW-1185">Reference proteome</keyword>
<reference evidence="2" key="1">
    <citation type="journal article" date="2019" name="Int. J. Syst. Evol. Microbiol.">
        <title>The Global Catalogue of Microorganisms (GCM) 10K type strain sequencing project: providing services to taxonomists for standard genome sequencing and annotation.</title>
        <authorList>
            <consortium name="The Broad Institute Genomics Platform"/>
            <consortium name="The Broad Institute Genome Sequencing Center for Infectious Disease"/>
            <person name="Wu L."/>
            <person name="Ma J."/>
        </authorList>
    </citation>
    <scope>NUCLEOTIDE SEQUENCE [LARGE SCALE GENOMIC DNA]</scope>
    <source>
        <strain evidence="2">JCM 15395</strain>
    </source>
</reference>
<evidence type="ECO:0000313" key="2">
    <source>
        <dbReference type="Proteomes" id="UP001500866"/>
    </source>
</evidence>
<proteinExistence type="predicted"/>
<protein>
    <recommendedName>
        <fullName evidence="3">DUF4878 domain-containing protein</fullName>
    </recommendedName>
</protein>
<dbReference type="EMBL" id="BAAADS010000001">
    <property type="protein sequence ID" value="GAA0591684.1"/>
    <property type="molecule type" value="Genomic_DNA"/>
</dbReference>
<sequence length="146" mass="16883">MKKFVLMAIILGLGVALYFYVDKSPGEIAVETVDKFYAFEQTGDFSDSWDMFHPLMKKKFAKGPYIQDRAHVFMNHFGVTTFSYSVGDATKIKNWKMKKDADPIDVVYKVTVSQVFKGKYGNFTLVQNVFTTQVDGEWKVLWDYKK</sequence>
<dbReference type="InterPro" id="IPR032710">
    <property type="entry name" value="NTF2-like_dom_sf"/>
</dbReference>
<dbReference type="Proteomes" id="UP001500866">
    <property type="component" value="Unassembled WGS sequence"/>
</dbReference>
<organism evidence="1 2">
    <name type="scientific">Virgibacillus siamensis</name>
    <dbReference type="NCBI Taxonomy" id="480071"/>
    <lineage>
        <taxon>Bacteria</taxon>
        <taxon>Bacillati</taxon>
        <taxon>Bacillota</taxon>
        <taxon>Bacilli</taxon>
        <taxon>Bacillales</taxon>
        <taxon>Bacillaceae</taxon>
        <taxon>Virgibacillus</taxon>
    </lineage>
</organism>
<dbReference type="RefSeq" id="WP_343809936.1">
    <property type="nucleotide sequence ID" value="NZ_BAAADS010000001.1"/>
</dbReference>
<dbReference type="SUPFAM" id="SSF54427">
    <property type="entry name" value="NTF2-like"/>
    <property type="match status" value="1"/>
</dbReference>
<accession>A0ABP3QPL1</accession>
<name>A0ABP3QPL1_9BACI</name>
<gene>
    <name evidence="1" type="ORF">GCM10009001_04770</name>
</gene>
<comment type="caution">
    <text evidence="1">The sequence shown here is derived from an EMBL/GenBank/DDBJ whole genome shotgun (WGS) entry which is preliminary data.</text>
</comment>
<evidence type="ECO:0000313" key="1">
    <source>
        <dbReference type="EMBL" id="GAA0591684.1"/>
    </source>
</evidence>
<evidence type="ECO:0008006" key="3">
    <source>
        <dbReference type="Google" id="ProtNLM"/>
    </source>
</evidence>